<comment type="catalytic activity">
    <reaction evidence="1">
        <text>L-methionyl-[protein] + [thioredoxin]-disulfide + H2O = L-methionyl-(S)-S-oxide-[protein] + [thioredoxin]-dithiol</text>
        <dbReference type="Rhea" id="RHEA:14217"/>
        <dbReference type="Rhea" id="RHEA-COMP:10698"/>
        <dbReference type="Rhea" id="RHEA-COMP:10700"/>
        <dbReference type="Rhea" id="RHEA-COMP:12313"/>
        <dbReference type="Rhea" id="RHEA-COMP:12315"/>
        <dbReference type="ChEBI" id="CHEBI:15377"/>
        <dbReference type="ChEBI" id="CHEBI:16044"/>
        <dbReference type="ChEBI" id="CHEBI:29950"/>
        <dbReference type="ChEBI" id="CHEBI:44120"/>
        <dbReference type="ChEBI" id="CHEBI:50058"/>
        <dbReference type="EC" id="1.8.4.11"/>
    </reaction>
</comment>
<dbReference type="Pfam" id="PF01625">
    <property type="entry name" value="PMSR"/>
    <property type="match status" value="1"/>
</dbReference>
<dbReference type="InterPro" id="IPR002569">
    <property type="entry name" value="Met_Sox_Rdtase_MsrA_dom"/>
</dbReference>
<comment type="caution">
    <text evidence="4">The sequence shown here is derived from an EMBL/GenBank/DDBJ whole genome shotgun (WGS) entry which is preliminary data.</text>
</comment>
<dbReference type="PROSITE" id="PS51257">
    <property type="entry name" value="PROKAR_LIPOPROTEIN"/>
    <property type="match status" value="1"/>
</dbReference>
<evidence type="ECO:0000259" key="3">
    <source>
        <dbReference type="Pfam" id="PF01625"/>
    </source>
</evidence>
<organism evidence="4 5">
    <name type="scientific">Erythrobacter crassostreae</name>
    <dbReference type="NCBI Taxonomy" id="2828328"/>
    <lineage>
        <taxon>Bacteria</taxon>
        <taxon>Pseudomonadati</taxon>
        <taxon>Pseudomonadota</taxon>
        <taxon>Alphaproteobacteria</taxon>
        <taxon>Sphingomonadales</taxon>
        <taxon>Erythrobacteraceae</taxon>
        <taxon>Erythrobacter/Porphyrobacter group</taxon>
        <taxon>Erythrobacter</taxon>
    </lineage>
</organism>
<dbReference type="NCBIfam" id="TIGR00401">
    <property type="entry name" value="msrA"/>
    <property type="match status" value="1"/>
</dbReference>
<gene>
    <name evidence="1 4" type="primary">msrA</name>
    <name evidence="4" type="ORF">KCG46_03745</name>
</gene>
<dbReference type="EC" id="1.8.4.11" evidence="1"/>
<keyword evidence="2" id="KW-0732">Signal</keyword>
<dbReference type="EMBL" id="JAGSPC010000001">
    <property type="protein sequence ID" value="MBV7258688.1"/>
    <property type="molecule type" value="Genomic_DNA"/>
</dbReference>
<evidence type="ECO:0000313" key="4">
    <source>
        <dbReference type="EMBL" id="MBV7258688.1"/>
    </source>
</evidence>
<feature type="signal peptide" evidence="2">
    <location>
        <begin position="1"/>
        <end position="25"/>
    </location>
</feature>
<name>A0A9X1F397_9SPHN</name>
<feature type="domain" description="Peptide methionine sulphoxide reductase MsrA" evidence="3">
    <location>
        <begin position="48"/>
        <end position="199"/>
    </location>
</feature>
<evidence type="ECO:0000256" key="1">
    <source>
        <dbReference type="HAMAP-Rule" id="MF_01401"/>
    </source>
</evidence>
<comment type="catalytic activity">
    <reaction evidence="1">
        <text>[thioredoxin]-disulfide + L-methionine + H2O = L-methionine (S)-S-oxide + [thioredoxin]-dithiol</text>
        <dbReference type="Rhea" id="RHEA:19993"/>
        <dbReference type="Rhea" id="RHEA-COMP:10698"/>
        <dbReference type="Rhea" id="RHEA-COMP:10700"/>
        <dbReference type="ChEBI" id="CHEBI:15377"/>
        <dbReference type="ChEBI" id="CHEBI:29950"/>
        <dbReference type="ChEBI" id="CHEBI:50058"/>
        <dbReference type="ChEBI" id="CHEBI:57844"/>
        <dbReference type="ChEBI" id="CHEBI:58772"/>
        <dbReference type="EC" id="1.8.4.11"/>
    </reaction>
</comment>
<dbReference type="HAMAP" id="MF_01401">
    <property type="entry name" value="MsrA"/>
    <property type="match status" value="1"/>
</dbReference>
<accession>A0A9X1F397</accession>
<dbReference type="PANTHER" id="PTHR43774">
    <property type="entry name" value="PEPTIDE METHIONINE SULFOXIDE REDUCTASE"/>
    <property type="match status" value="1"/>
</dbReference>
<keyword evidence="1 4" id="KW-0560">Oxidoreductase</keyword>
<feature type="chain" id="PRO_5040894970" description="Peptide methionine sulfoxide reductase MsrA" evidence="2">
    <location>
        <begin position="26"/>
        <end position="228"/>
    </location>
</feature>
<comment type="similarity">
    <text evidence="1">Belongs to the MsrA Met sulfoxide reductase family.</text>
</comment>
<dbReference type="Proteomes" id="UP001138681">
    <property type="component" value="Unassembled WGS sequence"/>
</dbReference>
<proteinExistence type="inferred from homology"/>
<feature type="active site" evidence="1">
    <location>
        <position position="54"/>
    </location>
</feature>
<sequence>MKRALFLGLVAASLGLSACSSPAFALEEPVNAPAPKRIAKEGAGLKIAIFAGGCFWGVEGVFSHVKGVKSAVSGFHGGSAGTASYNRIISGGTNHAEAVKIVYDPYVVRYDELLRIFFSVVTDPTLKNRQGPDVGAHYRSALVPMNAEQSAVAKAYLKQMGTSKVWKRPIVTRIEKHRKFYSAEKYHQDFMAKNPRHGYIVRWDAPKVKALKAMFPSDYRAKFLRDAT</sequence>
<evidence type="ECO:0000313" key="5">
    <source>
        <dbReference type="Proteomes" id="UP001138681"/>
    </source>
</evidence>
<dbReference type="AlphaFoldDB" id="A0A9X1F397"/>
<reference evidence="4" key="1">
    <citation type="submission" date="2021-04" db="EMBL/GenBank/DDBJ databases">
        <authorList>
            <person name="Pira H."/>
            <person name="Risdian C."/>
            <person name="Wink J."/>
        </authorList>
    </citation>
    <scope>NUCLEOTIDE SEQUENCE</scope>
    <source>
        <strain evidence="4">WH158</strain>
    </source>
</reference>
<evidence type="ECO:0000256" key="2">
    <source>
        <dbReference type="SAM" id="SignalP"/>
    </source>
</evidence>
<dbReference type="RefSeq" id="WP_218403979.1">
    <property type="nucleotide sequence ID" value="NZ_JAGSPC010000001.1"/>
</dbReference>
<dbReference type="PANTHER" id="PTHR43774:SF1">
    <property type="entry name" value="PEPTIDE METHIONINE SULFOXIDE REDUCTASE MSRA 2"/>
    <property type="match status" value="1"/>
</dbReference>
<dbReference type="GO" id="GO:0008113">
    <property type="term" value="F:peptide-methionine (S)-S-oxide reductase activity"/>
    <property type="evidence" value="ECO:0007669"/>
    <property type="project" value="UniProtKB-UniRule"/>
</dbReference>
<protein>
    <recommendedName>
        <fullName evidence="1">Peptide methionine sulfoxide reductase MsrA</fullName>
        <shortName evidence="1">Protein-methionine-S-oxide reductase</shortName>
        <ecNumber evidence="1">1.8.4.11</ecNumber>
    </recommendedName>
    <alternativeName>
        <fullName evidence="1">Peptide-methionine (S)-S-oxide reductase</fullName>
        <shortName evidence="1">Peptide Met(O) reductase</shortName>
    </alternativeName>
</protein>
<keyword evidence="5" id="KW-1185">Reference proteome</keyword>
<comment type="function">
    <text evidence="1">Has an important function as a repair enzyme for proteins that have been inactivated by oxidation. Catalyzes the reversible oxidation-reduction of methionine sulfoxide in proteins to methionine.</text>
</comment>